<proteinExistence type="predicted"/>
<feature type="coiled-coil region" evidence="1">
    <location>
        <begin position="332"/>
        <end position="359"/>
    </location>
</feature>
<dbReference type="EMBL" id="JBGBPQ010000002">
    <property type="protein sequence ID" value="KAL1528921.1"/>
    <property type="molecule type" value="Genomic_DNA"/>
</dbReference>
<protein>
    <submittedName>
        <fullName evidence="3">Uncharacterized protein</fullName>
    </submittedName>
</protein>
<reference evidence="3 4" key="1">
    <citation type="journal article" date="2024" name="Science">
        <title>Giant polyketide synthase enzymes in the biosynthesis of giant marine polyether toxins.</title>
        <authorList>
            <person name="Fallon T.R."/>
            <person name="Shende V.V."/>
            <person name="Wierzbicki I.H."/>
            <person name="Pendleton A.L."/>
            <person name="Watervoot N.F."/>
            <person name="Auber R.P."/>
            <person name="Gonzalez D.J."/>
            <person name="Wisecaver J.H."/>
            <person name="Moore B.S."/>
        </authorList>
    </citation>
    <scope>NUCLEOTIDE SEQUENCE [LARGE SCALE GENOMIC DNA]</scope>
    <source>
        <strain evidence="3 4">12B1</strain>
    </source>
</reference>
<feature type="region of interest" description="Disordered" evidence="2">
    <location>
        <begin position="135"/>
        <end position="171"/>
    </location>
</feature>
<dbReference type="Proteomes" id="UP001515480">
    <property type="component" value="Unassembled WGS sequence"/>
</dbReference>
<sequence length="368" mass="41488">MQLDVVLVAEGARASGAALSTPRYEPSWFFDEIDDALVDACMRPRRREQVSGETREWLYRHLLACGHEANAKGHHFMAHAWFECAYLTKDDLSAFISSVNMRMRLGQATLASRLYERLLQRTLTDAHREVVERKLKEATGAKTSRSHAPRTAGIPQDEDRNRPPPPAPPRLRSLCLTLAASLSPLTLSPLTLAPHSRPSLSPPPHSHPSLSPITLAPHSHPSLPPLTLAPHSRRLTLASRPFREQLAQLLDPARAAQEVEGEERERLLKLLRRRGHACNEEHEYENAHYWFDCAYALEHQISDLLSAANMRLKLVDISPVAEALYLHVLTELHVSEREKAMAERKLSQLKENTRNLSASQEYTLVAEL</sequence>
<evidence type="ECO:0000256" key="2">
    <source>
        <dbReference type="SAM" id="MobiDB-lite"/>
    </source>
</evidence>
<dbReference type="AlphaFoldDB" id="A0AB34K3X1"/>
<comment type="caution">
    <text evidence="3">The sequence shown here is derived from an EMBL/GenBank/DDBJ whole genome shotgun (WGS) entry which is preliminary data.</text>
</comment>
<feature type="compositionally biased region" description="Low complexity" evidence="2">
    <location>
        <begin position="207"/>
        <end position="228"/>
    </location>
</feature>
<evidence type="ECO:0000313" key="3">
    <source>
        <dbReference type="EMBL" id="KAL1528921.1"/>
    </source>
</evidence>
<accession>A0AB34K3X1</accession>
<name>A0AB34K3X1_PRYPA</name>
<gene>
    <name evidence="3" type="ORF">AB1Y20_010243</name>
</gene>
<evidence type="ECO:0000313" key="4">
    <source>
        <dbReference type="Proteomes" id="UP001515480"/>
    </source>
</evidence>
<feature type="region of interest" description="Disordered" evidence="2">
    <location>
        <begin position="193"/>
        <end position="228"/>
    </location>
</feature>
<keyword evidence="1" id="KW-0175">Coiled coil</keyword>
<keyword evidence="4" id="KW-1185">Reference proteome</keyword>
<organism evidence="3 4">
    <name type="scientific">Prymnesium parvum</name>
    <name type="common">Toxic golden alga</name>
    <dbReference type="NCBI Taxonomy" id="97485"/>
    <lineage>
        <taxon>Eukaryota</taxon>
        <taxon>Haptista</taxon>
        <taxon>Haptophyta</taxon>
        <taxon>Prymnesiophyceae</taxon>
        <taxon>Prymnesiales</taxon>
        <taxon>Prymnesiaceae</taxon>
        <taxon>Prymnesium</taxon>
    </lineage>
</organism>
<evidence type="ECO:0000256" key="1">
    <source>
        <dbReference type="SAM" id="Coils"/>
    </source>
</evidence>